<evidence type="ECO:0000256" key="5">
    <source>
        <dbReference type="RuleBase" id="RU361157"/>
    </source>
</evidence>
<keyword evidence="2 5" id="KW-0812">Transmembrane</keyword>
<dbReference type="PANTHER" id="PTHR43229">
    <property type="entry name" value="NODULATION PROTEIN J"/>
    <property type="match status" value="1"/>
</dbReference>
<evidence type="ECO:0000259" key="7">
    <source>
        <dbReference type="PROSITE" id="PS51012"/>
    </source>
</evidence>
<gene>
    <name evidence="8" type="ORF">AVDCRST_MAG59-2462</name>
</gene>
<dbReference type="AlphaFoldDB" id="A0A6J4URA0"/>
<evidence type="ECO:0000256" key="4">
    <source>
        <dbReference type="ARBA" id="ARBA00023136"/>
    </source>
</evidence>
<feature type="transmembrane region" description="Helical" evidence="5">
    <location>
        <begin position="93"/>
        <end position="111"/>
    </location>
</feature>
<evidence type="ECO:0000256" key="1">
    <source>
        <dbReference type="ARBA" id="ARBA00004141"/>
    </source>
</evidence>
<dbReference type="InterPro" id="IPR013525">
    <property type="entry name" value="ABC2_TM"/>
</dbReference>
<feature type="transmembrane region" description="Helical" evidence="5">
    <location>
        <begin position="58"/>
        <end position="81"/>
    </location>
</feature>
<dbReference type="PROSITE" id="PS51012">
    <property type="entry name" value="ABC_TM2"/>
    <property type="match status" value="1"/>
</dbReference>
<feature type="transmembrane region" description="Helical" evidence="5">
    <location>
        <begin position="257"/>
        <end position="280"/>
    </location>
</feature>
<feature type="transmembrane region" description="Helical" evidence="5">
    <location>
        <begin position="168"/>
        <end position="192"/>
    </location>
</feature>
<dbReference type="GO" id="GO:0140359">
    <property type="term" value="F:ABC-type transporter activity"/>
    <property type="evidence" value="ECO:0007669"/>
    <property type="project" value="InterPro"/>
</dbReference>
<dbReference type="PANTHER" id="PTHR43229:SF3">
    <property type="entry name" value="ABC-TYPE MULTIDRUG TRANSPORT SYSTEM, PERMEASE COMPONENT"/>
    <property type="match status" value="1"/>
</dbReference>
<feature type="domain" description="ABC transmembrane type-2" evidence="7">
    <location>
        <begin position="57"/>
        <end position="283"/>
    </location>
</feature>
<comment type="subcellular location">
    <subcellularLocation>
        <location evidence="5">Cell membrane</location>
        <topology evidence="5">Multi-pass membrane protein</topology>
    </subcellularLocation>
    <subcellularLocation>
        <location evidence="1">Membrane</location>
        <topology evidence="1">Multi-pass membrane protein</topology>
    </subcellularLocation>
</comment>
<name>A0A6J4URA0_9BACT</name>
<evidence type="ECO:0000256" key="2">
    <source>
        <dbReference type="ARBA" id="ARBA00022692"/>
    </source>
</evidence>
<accession>A0A6J4URA0</accession>
<dbReference type="InterPro" id="IPR051784">
    <property type="entry name" value="Nod_factor_ABC_transporter"/>
</dbReference>
<feature type="transmembrane region" description="Helical" evidence="5">
    <location>
        <begin position="199"/>
        <end position="220"/>
    </location>
</feature>
<evidence type="ECO:0000256" key="3">
    <source>
        <dbReference type="ARBA" id="ARBA00022989"/>
    </source>
</evidence>
<reference evidence="8" key="1">
    <citation type="submission" date="2020-02" db="EMBL/GenBank/DDBJ databases">
        <authorList>
            <person name="Meier V. D."/>
        </authorList>
    </citation>
    <scope>NUCLEOTIDE SEQUENCE</scope>
    <source>
        <strain evidence="8">AVDCRST_MAG59</strain>
    </source>
</reference>
<keyword evidence="5" id="KW-0813">Transport</keyword>
<dbReference type="InterPro" id="IPR047817">
    <property type="entry name" value="ABC2_TM_bact-type"/>
</dbReference>
<protein>
    <recommendedName>
        <fullName evidence="5">Transport permease protein</fullName>
    </recommendedName>
</protein>
<feature type="transmembrane region" description="Helical" evidence="5">
    <location>
        <begin position="132"/>
        <end position="162"/>
    </location>
</feature>
<sequence length="287" mass="30415">MSVTHPSIGSDEVFGGQGSSRSLAGREGGIQARSAGFWADLWSVALRSLRALPREPEVLIPSLIIPIFFFAVNIGSLQAFAERGIPGLDFRAFQLPTAIVFAVTGVSRANALVTDIQSGYFDRLLMTPIRRLALLLGLMAADFIQIIALSVPVIALGMAVGVRFETGLIGLLLFLLMSGFWGLAFTGFPYAIALKTASAGAVGASFILFFPFAFLTTGTLPLEALTGWLQTVARFNPMTYLLAALRSLLYGGWQPTLLLQGAVAILLVGVVSIGLALAALRGRVARG</sequence>
<organism evidence="8">
    <name type="scientific">uncultured Thermomicrobiales bacterium</name>
    <dbReference type="NCBI Taxonomy" id="1645740"/>
    <lineage>
        <taxon>Bacteria</taxon>
        <taxon>Pseudomonadati</taxon>
        <taxon>Thermomicrobiota</taxon>
        <taxon>Thermomicrobia</taxon>
        <taxon>Thermomicrobiales</taxon>
        <taxon>environmental samples</taxon>
    </lineage>
</organism>
<dbReference type="GO" id="GO:0043190">
    <property type="term" value="C:ATP-binding cassette (ABC) transporter complex"/>
    <property type="evidence" value="ECO:0007669"/>
    <property type="project" value="InterPro"/>
</dbReference>
<keyword evidence="5" id="KW-1003">Cell membrane</keyword>
<dbReference type="Pfam" id="PF01061">
    <property type="entry name" value="ABC2_membrane"/>
    <property type="match status" value="1"/>
</dbReference>
<evidence type="ECO:0000313" key="8">
    <source>
        <dbReference type="EMBL" id="CAA9558538.1"/>
    </source>
</evidence>
<keyword evidence="3 5" id="KW-1133">Transmembrane helix</keyword>
<keyword evidence="4 5" id="KW-0472">Membrane</keyword>
<dbReference type="EMBL" id="CADCWF010000148">
    <property type="protein sequence ID" value="CAA9558538.1"/>
    <property type="molecule type" value="Genomic_DNA"/>
</dbReference>
<feature type="region of interest" description="Disordered" evidence="6">
    <location>
        <begin position="1"/>
        <end position="20"/>
    </location>
</feature>
<dbReference type="InterPro" id="IPR000412">
    <property type="entry name" value="ABC_2_transport"/>
</dbReference>
<comment type="similarity">
    <text evidence="5">Belongs to the ABC-2 integral membrane protein family.</text>
</comment>
<proteinExistence type="inferred from homology"/>
<dbReference type="PIRSF" id="PIRSF006648">
    <property type="entry name" value="DrrB"/>
    <property type="match status" value="1"/>
</dbReference>
<evidence type="ECO:0000256" key="6">
    <source>
        <dbReference type="SAM" id="MobiDB-lite"/>
    </source>
</evidence>